<keyword evidence="3" id="KW-1185">Reference proteome</keyword>
<evidence type="ECO:0000256" key="1">
    <source>
        <dbReference type="SAM" id="Coils"/>
    </source>
</evidence>
<reference evidence="4" key="2">
    <citation type="submission" date="2025-08" db="UniProtKB">
        <authorList>
            <consortium name="RefSeq"/>
        </authorList>
    </citation>
    <scope>IDENTIFICATION</scope>
    <source>
        <tissue evidence="4">Whole plant</tissue>
    </source>
</reference>
<gene>
    <name evidence="4" type="primary">LOC107466089</name>
</gene>
<proteinExistence type="predicted"/>
<evidence type="ECO:0000313" key="4">
    <source>
        <dbReference type="RefSeq" id="XP_015940554.1"/>
    </source>
</evidence>
<dbReference type="GeneID" id="107466089"/>
<evidence type="ECO:0000313" key="3">
    <source>
        <dbReference type="Proteomes" id="UP000515211"/>
    </source>
</evidence>
<keyword evidence="1" id="KW-0175">Coiled coil</keyword>
<name>A0A6P4C249_ARADU</name>
<reference evidence="3" key="1">
    <citation type="journal article" date="2016" name="Nat. Genet.">
        <title>The genome sequences of Arachis duranensis and Arachis ipaensis, the diploid ancestors of cultivated peanut.</title>
        <authorList>
            <person name="Bertioli D.J."/>
            <person name="Cannon S.B."/>
            <person name="Froenicke L."/>
            <person name="Huang G."/>
            <person name="Farmer A.D."/>
            <person name="Cannon E.K."/>
            <person name="Liu X."/>
            <person name="Gao D."/>
            <person name="Clevenger J."/>
            <person name="Dash S."/>
            <person name="Ren L."/>
            <person name="Moretzsohn M.C."/>
            <person name="Shirasawa K."/>
            <person name="Huang W."/>
            <person name="Vidigal B."/>
            <person name="Abernathy B."/>
            <person name="Chu Y."/>
            <person name="Niederhuth C.E."/>
            <person name="Umale P."/>
            <person name="Araujo A.C."/>
            <person name="Kozik A."/>
            <person name="Kim K.D."/>
            <person name="Burow M.D."/>
            <person name="Varshney R.K."/>
            <person name="Wang X."/>
            <person name="Zhang X."/>
            <person name="Barkley N."/>
            <person name="Guimaraes P.M."/>
            <person name="Isobe S."/>
            <person name="Guo B."/>
            <person name="Liao B."/>
            <person name="Stalker H.T."/>
            <person name="Schmitz R.J."/>
            <person name="Scheffler B.E."/>
            <person name="Leal-Bertioli S.C."/>
            <person name="Xun X."/>
            <person name="Jackson S.A."/>
            <person name="Michelmore R."/>
            <person name="Ozias-Akins P."/>
        </authorList>
    </citation>
    <scope>NUCLEOTIDE SEQUENCE [LARGE SCALE GENOMIC DNA]</scope>
    <source>
        <strain evidence="3">cv. V14167</strain>
    </source>
</reference>
<feature type="coiled-coil region" evidence="1">
    <location>
        <begin position="45"/>
        <end position="72"/>
    </location>
</feature>
<feature type="compositionally biased region" description="Low complexity" evidence="2">
    <location>
        <begin position="93"/>
        <end position="109"/>
    </location>
</feature>
<accession>A0A6P4C249</accession>
<feature type="compositionally biased region" description="Low complexity" evidence="2">
    <location>
        <begin position="200"/>
        <end position="214"/>
    </location>
</feature>
<feature type="compositionally biased region" description="Low complexity" evidence="2">
    <location>
        <begin position="166"/>
        <end position="177"/>
    </location>
</feature>
<organism evidence="3 4">
    <name type="scientific">Arachis duranensis</name>
    <name type="common">Wild peanut</name>
    <dbReference type="NCBI Taxonomy" id="130453"/>
    <lineage>
        <taxon>Eukaryota</taxon>
        <taxon>Viridiplantae</taxon>
        <taxon>Streptophyta</taxon>
        <taxon>Embryophyta</taxon>
        <taxon>Tracheophyta</taxon>
        <taxon>Spermatophyta</taxon>
        <taxon>Magnoliopsida</taxon>
        <taxon>eudicotyledons</taxon>
        <taxon>Gunneridae</taxon>
        <taxon>Pentapetalae</taxon>
        <taxon>rosids</taxon>
        <taxon>fabids</taxon>
        <taxon>Fabales</taxon>
        <taxon>Fabaceae</taxon>
        <taxon>Papilionoideae</taxon>
        <taxon>50 kb inversion clade</taxon>
        <taxon>dalbergioids sensu lato</taxon>
        <taxon>Dalbergieae</taxon>
        <taxon>Pterocarpus clade</taxon>
        <taxon>Arachis</taxon>
    </lineage>
</organism>
<feature type="region of interest" description="Disordered" evidence="2">
    <location>
        <begin position="88"/>
        <end position="225"/>
    </location>
</feature>
<dbReference type="RefSeq" id="XP_015940554.1">
    <property type="nucleotide sequence ID" value="XM_016085068.1"/>
</dbReference>
<evidence type="ECO:0000256" key="2">
    <source>
        <dbReference type="SAM" id="MobiDB-lite"/>
    </source>
</evidence>
<protein>
    <submittedName>
        <fullName evidence="4">Formin-like protein 16</fullName>
    </submittedName>
</protein>
<sequence length="225" mass="23405">MKNDNTVHLYFDYPIDANLEIIDENVVSDGSSKSVVEINPPGQTNERENEAMNEATGEVNELNKALSVVVNETVNEVVTEATVDVNKLNKDGNTTTNAAPPNADTIPAASTLGRPSTSSEPAPPMTTRPTGPTPTRRGRPTFVRGNPVLPRGRGSTTQRGLIATSTTPLTPTQNAAAAPPPPAQPRVVKPAIGSKSQIPASPSSVAVPCSGSGSMPQGPTVRPTL</sequence>
<dbReference type="Proteomes" id="UP000515211">
    <property type="component" value="Chromosome 9"/>
</dbReference>
<dbReference type="AlphaFoldDB" id="A0A6P4C249"/>
<feature type="compositionally biased region" description="Polar residues" evidence="2">
    <location>
        <begin position="154"/>
        <end position="165"/>
    </location>
</feature>
<dbReference type="KEGG" id="adu:107466089"/>